<dbReference type="eggNOG" id="COG1672">
    <property type="taxonomic scope" value="Bacteria"/>
</dbReference>
<reference evidence="2 3" key="1">
    <citation type="submission" date="2012-01" db="EMBL/GenBank/DDBJ databases">
        <title>The Genome Sequence of Helcococcus kunzii ATCC 51366.</title>
        <authorList>
            <consortium name="The Broad Institute Genome Sequencing Platform"/>
            <person name="Earl A."/>
            <person name="Ward D."/>
            <person name="Feldgarden M."/>
            <person name="Gevers D."/>
            <person name="Huys G."/>
            <person name="Young S.K."/>
            <person name="Zeng Q."/>
            <person name="Gargeya S."/>
            <person name="Fitzgerald M."/>
            <person name="Haas B."/>
            <person name="Abouelleil A."/>
            <person name="Alvarado L."/>
            <person name="Arachchi H.M."/>
            <person name="Berlin A."/>
            <person name="Chapman S.B."/>
            <person name="Gearin G."/>
            <person name="Goldberg J."/>
            <person name="Griggs A."/>
            <person name="Gujja S."/>
            <person name="Hansen M."/>
            <person name="Heiman D."/>
            <person name="Howarth C."/>
            <person name="Larimer J."/>
            <person name="Lui A."/>
            <person name="MacDonald P.J.P."/>
            <person name="McCowen C."/>
            <person name="Montmayeur A."/>
            <person name="Murphy C."/>
            <person name="Neiman D."/>
            <person name="Pearson M."/>
            <person name="Priest M."/>
            <person name="Roberts A."/>
            <person name="Saif S."/>
            <person name="Shea T."/>
            <person name="Sisk P."/>
            <person name="Stolte C."/>
            <person name="Sykes S."/>
            <person name="Wortman J."/>
            <person name="Nusbaum C."/>
            <person name="Birren B."/>
        </authorList>
    </citation>
    <scope>NUCLEOTIDE SEQUENCE [LARGE SCALE GENOMIC DNA]</scope>
    <source>
        <strain evidence="2 3">ATCC 51366</strain>
    </source>
</reference>
<dbReference type="Pfam" id="PF03008">
    <property type="entry name" value="DUF234"/>
    <property type="match status" value="1"/>
</dbReference>
<dbReference type="STRING" id="883114.HMPREF9709_00814"/>
<evidence type="ECO:0000313" key="3">
    <source>
        <dbReference type="Proteomes" id="UP000004191"/>
    </source>
</evidence>
<organism evidence="2 3">
    <name type="scientific">Helcococcus kunzii ATCC 51366</name>
    <dbReference type="NCBI Taxonomy" id="883114"/>
    <lineage>
        <taxon>Bacteria</taxon>
        <taxon>Bacillati</taxon>
        <taxon>Bacillota</taxon>
        <taxon>Tissierellia</taxon>
        <taxon>Tissierellales</taxon>
        <taxon>Peptoniphilaceae</taxon>
        <taxon>Helcococcus</taxon>
    </lineage>
</organism>
<evidence type="ECO:0000313" key="2">
    <source>
        <dbReference type="EMBL" id="EHR34507.1"/>
    </source>
</evidence>
<dbReference type="AlphaFoldDB" id="H3NNA3"/>
<dbReference type="EMBL" id="AGEI01000020">
    <property type="protein sequence ID" value="EHR34507.1"/>
    <property type="molecule type" value="Genomic_DNA"/>
</dbReference>
<evidence type="ECO:0000259" key="1">
    <source>
        <dbReference type="Pfam" id="PF03008"/>
    </source>
</evidence>
<dbReference type="HOGENOM" id="CLU_2047033_0_0_9"/>
<comment type="caution">
    <text evidence="2">The sequence shown here is derived from an EMBL/GenBank/DDBJ whole genome shotgun (WGS) entry which is preliminary data.</text>
</comment>
<dbReference type="Proteomes" id="UP000004191">
    <property type="component" value="Unassembled WGS sequence"/>
</dbReference>
<keyword evidence="3" id="KW-1185">Reference proteome</keyword>
<name>H3NNA3_9FIRM</name>
<accession>H3NNA3</accession>
<feature type="domain" description="DUF234" evidence="1">
    <location>
        <begin position="1"/>
        <end position="65"/>
    </location>
</feature>
<sequence>MGESFEEISYEFLEYINKESKLPGYVLSYGRWCGINPIEKQEEEIDLRGEGRNFSIYGEFKWRNRDFEIKELEKLIYKNKFTPINQSNPYYLIITKKNFQTK</sequence>
<gene>
    <name evidence="2" type="ORF">HMPREF9709_00814</name>
</gene>
<proteinExistence type="predicted"/>
<dbReference type="InterPro" id="IPR004256">
    <property type="entry name" value="DUF234"/>
</dbReference>
<protein>
    <recommendedName>
        <fullName evidence="1">DUF234 domain-containing protein</fullName>
    </recommendedName>
</protein>